<gene>
    <name evidence="6" type="ORF">JD82_00702</name>
</gene>
<dbReference type="Proteomes" id="UP000317303">
    <property type="component" value="Unassembled WGS sequence"/>
</dbReference>
<organism evidence="6 7">
    <name type="scientific">Prauserella rugosa</name>
    <dbReference type="NCBI Taxonomy" id="43354"/>
    <lineage>
        <taxon>Bacteria</taxon>
        <taxon>Bacillati</taxon>
        <taxon>Actinomycetota</taxon>
        <taxon>Actinomycetes</taxon>
        <taxon>Pseudonocardiales</taxon>
        <taxon>Pseudonocardiaceae</taxon>
        <taxon>Prauserella</taxon>
    </lineage>
</organism>
<dbReference type="InterPro" id="IPR000843">
    <property type="entry name" value="HTH_LacI"/>
</dbReference>
<dbReference type="InterPro" id="IPR010982">
    <property type="entry name" value="Lambda_DNA-bd_dom_sf"/>
</dbReference>
<keyword evidence="1" id="KW-0805">Transcription regulation</keyword>
<dbReference type="PROSITE" id="PS50932">
    <property type="entry name" value="HTH_LACI_2"/>
    <property type="match status" value="1"/>
</dbReference>
<dbReference type="CDD" id="cd01392">
    <property type="entry name" value="HTH_LacI"/>
    <property type="match status" value="1"/>
</dbReference>
<dbReference type="EMBL" id="VLJV01000001">
    <property type="protein sequence ID" value="TWH18881.1"/>
    <property type="molecule type" value="Genomic_DNA"/>
</dbReference>
<accession>A0A660CD85</accession>
<protein>
    <submittedName>
        <fullName evidence="6">LacI family transcriptional regulator</fullName>
    </submittedName>
</protein>
<evidence type="ECO:0000256" key="2">
    <source>
        <dbReference type="ARBA" id="ARBA00023125"/>
    </source>
</evidence>
<keyword evidence="3" id="KW-0804">Transcription</keyword>
<dbReference type="CDD" id="cd06278">
    <property type="entry name" value="PBP1_LacI-like"/>
    <property type="match status" value="1"/>
</dbReference>
<dbReference type="PANTHER" id="PTHR30146:SF109">
    <property type="entry name" value="HTH-TYPE TRANSCRIPTIONAL REGULATOR GALS"/>
    <property type="match status" value="1"/>
</dbReference>
<dbReference type="PANTHER" id="PTHR30146">
    <property type="entry name" value="LACI-RELATED TRANSCRIPTIONAL REPRESSOR"/>
    <property type="match status" value="1"/>
</dbReference>
<evidence type="ECO:0000256" key="1">
    <source>
        <dbReference type="ARBA" id="ARBA00023015"/>
    </source>
</evidence>
<dbReference type="GO" id="GO:0003700">
    <property type="term" value="F:DNA-binding transcription factor activity"/>
    <property type="evidence" value="ECO:0007669"/>
    <property type="project" value="TreeGrafter"/>
</dbReference>
<dbReference type="OrthoDB" id="2854648at2"/>
<dbReference type="GO" id="GO:0000976">
    <property type="term" value="F:transcription cis-regulatory region binding"/>
    <property type="evidence" value="ECO:0007669"/>
    <property type="project" value="TreeGrafter"/>
</dbReference>
<dbReference type="InterPro" id="IPR046335">
    <property type="entry name" value="LacI/GalR-like_sensor"/>
</dbReference>
<dbReference type="InterPro" id="IPR028082">
    <property type="entry name" value="Peripla_BP_I"/>
</dbReference>
<keyword evidence="7" id="KW-1185">Reference proteome</keyword>
<proteinExistence type="predicted"/>
<feature type="compositionally biased region" description="Low complexity" evidence="4">
    <location>
        <begin position="315"/>
        <end position="334"/>
    </location>
</feature>
<dbReference type="SMART" id="SM00354">
    <property type="entry name" value="HTH_LACI"/>
    <property type="match status" value="1"/>
</dbReference>
<dbReference type="SUPFAM" id="SSF53822">
    <property type="entry name" value="Periplasmic binding protein-like I"/>
    <property type="match status" value="1"/>
</dbReference>
<dbReference type="RefSeq" id="WP_036876243.1">
    <property type="nucleotide sequence ID" value="NZ_JOIJ01000006.1"/>
</dbReference>
<sequence>MGITSRDVARLAGVSQPTVSRALRGDPRVSADTVRKVRTAAEALNYVPSEAGRSLSTRISHRIGVLVTDLTNPFYPHLVGPLHDELERLGYRMMLFTERSEATAAADRLVDRSIDGLVLATSTLDSGLPAELDRRGLPFVYLNREGTVPADAVVVDNRRGGELVAEELVRAGHTRIGAIFGPDNTSTGRDREIGFRQGLADAGIALRPAHVRHGPFEFETGAAALAELWAADPAPTAVFCGNDVVAIGVIDTARRLGIAIPEQLSVVGFDDIPMASWASFELSTVRHDLDEMACTAARLLVARVSGDDAVLDASPDPSAAGDGNPADGAAVGNGRRTRGVPGEEGRAAGEPRRVTLTPHFVARRTHGAPSGES</sequence>
<comment type="caution">
    <text evidence="6">The sequence shown here is derived from an EMBL/GenBank/DDBJ whole genome shotgun (WGS) entry which is preliminary data.</text>
</comment>
<feature type="compositionally biased region" description="Basic and acidic residues" evidence="4">
    <location>
        <begin position="341"/>
        <end position="353"/>
    </location>
</feature>
<evidence type="ECO:0000256" key="3">
    <source>
        <dbReference type="ARBA" id="ARBA00023163"/>
    </source>
</evidence>
<evidence type="ECO:0000256" key="4">
    <source>
        <dbReference type="SAM" id="MobiDB-lite"/>
    </source>
</evidence>
<evidence type="ECO:0000259" key="5">
    <source>
        <dbReference type="PROSITE" id="PS50932"/>
    </source>
</evidence>
<dbReference type="SUPFAM" id="SSF47413">
    <property type="entry name" value="lambda repressor-like DNA-binding domains"/>
    <property type="match status" value="1"/>
</dbReference>
<evidence type="ECO:0000313" key="6">
    <source>
        <dbReference type="EMBL" id="TWH18881.1"/>
    </source>
</evidence>
<evidence type="ECO:0000313" key="7">
    <source>
        <dbReference type="Proteomes" id="UP000317303"/>
    </source>
</evidence>
<keyword evidence="2" id="KW-0238">DNA-binding</keyword>
<feature type="region of interest" description="Disordered" evidence="4">
    <location>
        <begin position="312"/>
        <end position="373"/>
    </location>
</feature>
<feature type="domain" description="HTH lacI-type" evidence="5">
    <location>
        <begin position="3"/>
        <end position="57"/>
    </location>
</feature>
<reference evidence="6 7" key="1">
    <citation type="submission" date="2019-07" db="EMBL/GenBank/DDBJ databases">
        <title>R&amp;d 2014.</title>
        <authorList>
            <person name="Klenk H.-P."/>
        </authorList>
    </citation>
    <scope>NUCLEOTIDE SEQUENCE [LARGE SCALE GENOMIC DNA]</scope>
    <source>
        <strain evidence="6 7">DSM 43194</strain>
    </source>
</reference>
<dbReference type="Gene3D" id="1.10.260.40">
    <property type="entry name" value="lambda repressor-like DNA-binding domains"/>
    <property type="match status" value="1"/>
</dbReference>
<dbReference type="Pfam" id="PF13377">
    <property type="entry name" value="Peripla_BP_3"/>
    <property type="match status" value="1"/>
</dbReference>
<dbReference type="AlphaFoldDB" id="A0A660CD85"/>
<dbReference type="Gene3D" id="3.40.50.2300">
    <property type="match status" value="2"/>
</dbReference>
<dbReference type="Pfam" id="PF00356">
    <property type="entry name" value="LacI"/>
    <property type="match status" value="1"/>
</dbReference>
<name>A0A660CD85_9PSEU</name>